<feature type="chain" id="PRO_5043725430" evidence="2">
    <location>
        <begin position="20"/>
        <end position="530"/>
    </location>
</feature>
<feature type="compositionally biased region" description="Acidic residues" evidence="1">
    <location>
        <begin position="484"/>
        <end position="498"/>
    </location>
</feature>
<evidence type="ECO:0000256" key="2">
    <source>
        <dbReference type="SAM" id="SignalP"/>
    </source>
</evidence>
<organism evidence="3 4">
    <name type="scientific">Owenia fusiformis</name>
    <name type="common">Polychaete worm</name>
    <dbReference type="NCBI Taxonomy" id="6347"/>
    <lineage>
        <taxon>Eukaryota</taxon>
        <taxon>Metazoa</taxon>
        <taxon>Spiralia</taxon>
        <taxon>Lophotrochozoa</taxon>
        <taxon>Annelida</taxon>
        <taxon>Polychaeta</taxon>
        <taxon>Sedentaria</taxon>
        <taxon>Canalipalpata</taxon>
        <taxon>Sabellida</taxon>
        <taxon>Oweniida</taxon>
        <taxon>Oweniidae</taxon>
        <taxon>Owenia</taxon>
    </lineage>
</organism>
<feature type="region of interest" description="Disordered" evidence="1">
    <location>
        <begin position="352"/>
        <end position="377"/>
    </location>
</feature>
<dbReference type="AlphaFoldDB" id="A0A8J1TRM7"/>
<comment type="caution">
    <text evidence="3">The sequence shown here is derived from an EMBL/GenBank/DDBJ whole genome shotgun (WGS) entry which is preliminary data.</text>
</comment>
<evidence type="ECO:0000256" key="1">
    <source>
        <dbReference type="SAM" id="MobiDB-lite"/>
    </source>
</evidence>
<protein>
    <submittedName>
        <fullName evidence="3">Uncharacterized protein</fullName>
    </submittedName>
</protein>
<evidence type="ECO:0000313" key="3">
    <source>
        <dbReference type="EMBL" id="CAH1775877.1"/>
    </source>
</evidence>
<feature type="region of interest" description="Disordered" evidence="1">
    <location>
        <begin position="484"/>
        <end position="509"/>
    </location>
</feature>
<keyword evidence="4" id="KW-1185">Reference proteome</keyword>
<name>A0A8J1TRM7_OWEFU</name>
<feature type="signal peptide" evidence="2">
    <location>
        <begin position="1"/>
        <end position="19"/>
    </location>
</feature>
<evidence type="ECO:0000313" key="4">
    <source>
        <dbReference type="Proteomes" id="UP000749559"/>
    </source>
</evidence>
<accession>A0A8J1TRM7</accession>
<reference evidence="3" key="1">
    <citation type="submission" date="2022-03" db="EMBL/GenBank/DDBJ databases">
        <authorList>
            <person name="Martin C."/>
        </authorList>
    </citation>
    <scope>NUCLEOTIDE SEQUENCE</scope>
</reference>
<sequence>MGIGVFLAGCLIIVPIVTAQQSSGCDKALFQQELGEFLNRTNGTDHGAAHVFLESEGAAFRRMLKDNPNSNSLTTLLGQMCHVLNKTAEAAKSIVMSQTTGCVHRDVFRADNTIFSKFATAYKHICNKSEAASPTILNILSKVNTSCLTGSQMTAIDKCSADLDAQQNRTGRPDPDDPSVNRTLLELEGNKTCRFLMSSTSCVKDKFKSIRTCNSETKKFLSMKRMLLNKVPFSDGFQERVQKFTADREKIDFNNKENRKKRASIYFKSYGHLTFRDPCSGKRKNQTVKLAVGEHTFLKDNNTEIKITVAELSSGGPVYITNVQLTMTGRDGSTIVDKQTDCTTTADLAASLTSSNPSTPAVTTVGDEGSSDETDVRAPKPKINVIRSKKRGVHILLQKAEYENSSGVKTRFCMIGARIPAKLFENAMSGLAVSGVPDDNVVDTSNVGSTRRKRATSCASDDVVCNYDSAYATVESITTANSEFNEEDAAVESEDQEVTDAQGGAGGESASAVFVPTTILLVGAILLTMF</sequence>
<proteinExistence type="predicted"/>
<keyword evidence="2" id="KW-0732">Signal</keyword>
<gene>
    <name evidence="3" type="ORF">OFUS_LOCUS3121</name>
</gene>
<dbReference type="EMBL" id="CAIIXF020000001">
    <property type="protein sequence ID" value="CAH1775877.1"/>
    <property type="molecule type" value="Genomic_DNA"/>
</dbReference>
<dbReference type="Proteomes" id="UP000749559">
    <property type="component" value="Unassembled WGS sequence"/>
</dbReference>